<evidence type="ECO:0000256" key="10">
    <source>
        <dbReference type="ARBA" id="ARBA00022617"/>
    </source>
</evidence>
<dbReference type="FunFam" id="2.40.30.10:FF:000021">
    <property type="entry name" value="NADH-cytochrome b5 reductase"/>
    <property type="match status" value="1"/>
</dbReference>
<dbReference type="EC" id="1.7.1.3" evidence="7"/>
<dbReference type="Pfam" id="PF00970">
    <property type="entry name" value="FAD_binding_6"/>
    <property type="match status" value="1"/>
</dbReference>
<dbReference type="Proteomes" id="UP000245884">
    <property type="component" value="Unassembled WGS sequence"/>
</dbReference>
<feature type="domain" description="FAD-binding FR-type" evidence="21">
    <location>
        <begin position="683"/>
        <end position="796"/>
    </location>
</feature>
<dbReference type="InterPro" id="IPR008335">
    <property type="entry name" value="Mopterin_OxRdtase_euk"/>
</dbReference>
<dbReference type="Gene3D" id="3.40.50.80">
    <property type="entry name" value="Nucleotide-binding domain of ferredoxin-NADP reductase (FNR) module"/>
    <property type="match status" value="1"/>
</dbReference>
<dbReference type="EMBL" id="KZ819675">
    <property type="protein sequence ID" value="PWN25646.1"/>
    <property type="molecule type" value="Genomic_DNA"/>
</dbReference>
<proteinExistence type="inferred from homology"/>
<dbReference type="GeneID" id="37029248"/>
<dbReference type="Gene3D" id="3.90.420.10">
    <property type="entry name" value="Oxidoreductase, molybdopterin-binding domain"/>
    <property type="match status" value="1"/>
</dbReference>
<dbReference type="Gene3D" id="2.60.40.650">
    <property type="match status" value="1"/>
</dbReference>
<dbReference type="PROSITE" id="PS00191">
    <property type="entry name" value="CYTOCHROME_B5_1"/>
    <property type="match status" value="1"/>
</dbReference>
<dbReference type="InterPro" id="IPR014756">
    <property type="entry name" value="Ig_E-set"/>
</dbReference>
<evidence type="ECO:0000256" key="5">
    <source>
        <dbReference type="ARBA" id="ARBA00006253"/>
    </source>
</evidence>
<evidence type="ECO:0000256" key="7">
    <source>
        <dbReference type="ARBA" id="ARBA00012673"/>
    </source>
</evidence>
<keyword evidence="12" id="KW-0479">Metal-binding</keyword>
<dbReference type="InterPro" id="IPR022407">
    <property type="entry name" value="OxRdtase_Mopterin_BS"/>
</dbReference>
<comment type="subunit">
    <text evidence="6">Homodimer.</text>
</comment>
<comment type="similarity">
    <text evidence="5">Belongs to the nitrate reductase family.</text>
</comment>
<dbReference type="SUPFAM" id="SSF63380">
    <property type="entry name" value="Riboflavin synthase domain-like"/>
    <property type="match status" value="1"/>
</dbReference>
<evidence type="ECO:0000256" key="4">
    <source>
        <dbReference type="ARBA" id="ARBA00003838"/>
    </source>
</evidence>
<evidence type="ECO:0000256" key="16">
    <source>
        <dbReference type="ARBA" id="ARBA00023004"/>
    </source>
</evidence>
<comment type="cofactor">
    <cofactor evidence="3">
        <name>FAD</name>
        <dbReference type="ChEBI" id="CHEBI:57692"/>
    </cofactor>
</comment>
<dbReference type="InterPro" id="IPR000572">
    <property type="entry name" value="OxRdtase_Mopterin-bd_dom"/>
</dbReference>
<dbReference type="PRINTS" id="PR00406">
    <property type="entry name" value="CYTB5RDTASE"/>
</dbReference>
<dbReference type="CDD" id="cd06183">
    <property type="entry name" value="cyt_b5_reduct_like"/>
    <property type="match status" value="1"/>
</dbReference>
<comment type="function">
    <text evidence="4">Nitrate reductase is a key enzyme involved in the first step of nitrate assimilation in plants, fungi and bacteria.</text>
</comment>
<dbReference type="SUPFAM" id="SSF56524">
    <property type="entry name" value="Oxidoreductase molybdopterin-binding domain"/>
    <property type="match status" value="1"/>
</dbReference>
<keyword evidence="11" id="KW-0285">Flavoprotein</keyword>
<dbReference type="GO" id="GO:0050464">
    <property type="term" value="F:nitrate reductase (NADPH) activity"/>
    <property type="evidence" value="ECO:0007669"/>
    <property type="project" value="UniProtKB-EC"/>
</dbReference>
<evidence type="ECO:0000256" key="1">
    <source>
        <dbReference type="ARBA" id="ARBA00001924"/>
    </source>
</evidence>
<dbReference type="OrthoDB" id="432685at2759"/>
<keyword evidence="13" id="KW-0274">FAD</keyword>
<evidence type="ECO:0000256" key="15">
    <source>
        <dbReference type="ARBA" id="ARBA00023002"/>
    </source>
</evidence>
<dbReference type="SUPFAM" id="SSF55856">
    <property type="entry name" value="Cytochrome b5-like heme/steroid binding domain"/>
    <property type="match status" value="1"/>
</dbReference>
<dbReference type="RefSeq" id="XP_025360258.1">
    <property type="nucleotide sequence ID" value="XM_025507425.1"/>
</dbReference>
<keyword evidence="15" id="KW-0560">Oxidoreductase</keyword>
<dbReference type="AlphaFoldDB" id="A0A316UK45"/>
<evidence type="ECO:0000256" key="17">
    <source>
        <dbReference type="ARBA" id="ARBA00023063"/>
    </source>
</evidence>
<evidence type="ECO:0000256" key="8">
    <source>
        <dbReference type="ARBA" id="ARBA00015499"/>
    </source>
</evidence>
<dbReference type="SUPFAM" id="SSF81296">
    <property type="entry name" value="E set domains"/>
    <property type="match status" value="1"/>
</dbReference>
<evidence type="ECO:0000256" key="14">
    <source>
        <dbReference type="ARBA" id="ARBA00022857"/>
    </source>
</evidence>
<dbReference type="GO" id="GO:0008482">
    <property type="term" value="F:sulfite oxidase activity"/>
    <property type="evidence" value="ECO:0007669"/>
    <property type="project" value="TreeGrafter"/>
</dbReference>
<evidence type="ECO:0000256" key="6">
    <source>
        <dbReference type="ARBA" id="ARBA00011738"/>
    </source>
</evidence>
<dbReference type="InterPro" id="IPR018506">
    <property type="entry name" value="Cyt_B5_heme-BS"/>
</dbReference>
<evidence type="ECO:0000313" key="22">
    <source>
        <dbReference type="EMBL" id="PWN25646.1"/>
    </source>
</evidence>
<comment type="cofactor">
    <cofactor evidence="2">
        <name>heme</name>
        <dbReference type="ChEBI" id="CHEBI:30413"/>
    </cofactor>
</comment>
<dbReference type="PROSITE" id="PS51384">
    <property type="entry name" value="FAD_FR"/>
    <property type="match status" value="1"/>
</dbReference>
<keyword evidence="14" id="KW-0521">NADP</keyword>
<dbReference type="InterPro" id="IPR039261">
    <property type="entry name" value="FNR_nucleotide-bd"/>
</dbReference>
<dbReference type="FunFam" id="3.90.420.10:FF:000005">
    <property type="entry name" value="Nitrate reductase"/>
    <property type="match status" value="1"/>
</dbReference>
<evidence type="ECO:0000256" key="11">
    <source>
        <dbReference type="ARBA" id="ARBA00022630"/>
    </source>
</evidence>
<dbReference type="Pfam" id="PF00174">
    <property type="entry name" value="Oxidored_molyb"/>
    <property type="match status" value="1"/>
</dbReference>
<keyword evidence="9" id="KW-0500">Molybdenum</keyword>
<dbReference type="PANTHER" id="PTHR19372">
    <property type="entry name" value="SULFITE REDUCTASE"/>
    <property type="match status" value="1"/>
</dbReference>
<dbReference type="Gene3D" id="2.40.30.10">
    <property type="entry name" value="Translation factors"/>
    <property type="match status" value="1"/>
</dbReference>
<dbReference type="STRING" id="1569628.A0A316UK45"/>
<gene>
    <name evidence="22" type="ORF">BDZ90DRAFT_243209</name>
</gene>
<keyword evidence="17" id="KW-0534">Nitrate assimilation</keyword>
<reference evidence="22 23" key="1">
    <citation type="journal article" date="2018" name="Mol. Biol. Evol.">
        <title>Broad Genomic Sampling Reveals a Smut Pathogenic Ancestry of the Fungal Clade Ustilaginomycotina.</title>
        <authorList>
            <person name="Kijpornyongpan T."/>
            <person name="Mondo S.J."/>
            <person name="Barry K."/>
            <person name="Sandor L."/>
            <person name="Lee J."/>
            <person name="Lipzen A."/>
            <person name="Pangilinan J."/>
            <person name="LaButti K."/>
            <person name="Hainaut M."/>
            <person name="Henrissat B."/>
            <person name="Grigoriev I.V."/>
            <person name="Spatafora J.W."/>
            <person name="Aime M.C."/>
        </authorList>
    </citation>
    <scope>NUCLEOTIDE SEQUENCE [LARGE SCALE GENOMIC DNA]</scope>
    <source>
        <strain evidence="22 23">MCA 5214</strain>
    </source>
</reference>
<dbReference type="PRINTS" id="PR00407">
    <property type="entry name" value="EUMOPTERIN"/>
</dbReference>
<dbReference type="GO" id="GO:0042128">
    <property type="term" value="P:nitrate assimilation"/>
    <property type="evidence" value="ECO:0007669"/>
    <property type="project" value="UniProtKB-KW"/>
</dbReference>
<dbReference type="InterPro" id="IPR036374">
    <property type="entry name" value="OxRdtase_Mopterin-bd_sf"/>
</dbReference>
<evidence type="ECO:0000256" key="9">
    <source>
        <dbReference type="ARBA" id="ARBA00022505"/>
    </source>
</evidence>
<dbReference type="InterPro" id="IPR017927">
    <property type="entry name" value="FAD-bd_FR_type"/>
</dbReference>
<dbReference type="InterPro" id="IPR017938">
    <property type="entry name" value="Riboflavin_synthase-like_b-brl"/>
</dbReference>
<evidence type="ECO:0000259" key="21">
    <source>
        <dbReference type="PROSITE" id="PS51384"/>
    </source>
</evidence>
<dbReference type="PRINTS" id="PR00363">
    <property type="entry name" value="CYTOCHROMEB5"/>
</dbReference>
<protein>
    <recommendedName>
        <fullName evidence="8">Nitrate reductase [NADPH]</fullName>
        <ecNumber evidence="7">1.7.1.3</ecNumber>
    </recommendedName>
</protein>
<dbReference type="SMART" id="SM01117">
    <property type="entry name" value="Cyt-b5"/>
    <property type="match status" value="1"/>
</dbReference>
<dbReference type="InterPro" id="IPR001433">
    <property type="entry name" value="OxRdtase_FAD/NAD-bd"/>
</dbReference>
<sequence length="953" mass="104845">MTVAITPSSSSSSSPPMTASPTPARSRATSSSSGSSGSGSGSASSSHYARSTTSSGASLSAVTPAEEAEPEFNESSYTKQHPPIPAEPAISQLGIDAGTPDAWVARDQRQVRLTGKHPLNCEPALADLWNAGWLTPQALFYVRTHGATPRVSAQEAKDWKLQIHGLVEREMSFTIDDLKRLFPTVSVPVTLVCAGNRRKEQNMVAKGLGFNWGAAGVSNGIFTGVYLADVLEYCKPIRPIGAFPYDRHVPGRARHVIFEGCDELPKGKYGTSQRLVWAKDRSKSMLLAWGLNGEPLSPDHGFPLRLVVPGQIGGRMVKWLNRIEVSDQESQHHLHFHDNKVLPAGVSADEARSEEGLHWWKDPKYIINDLNTNAAVTVPNHDDCIDVAEGAMTKVQGYAYAGGGRRVNRIELSLDDGQTWEYPAKLIYPEDSYRESPIRGHPYFGDLDLSETEMSFCWCFWEFEISTERLRDSAAGCITLRATDESLHTMPDRLIWNAYGMMNNCMFRVAIHHDEATNKLRFEHPTQPGTQSGGWMARLTEEGQDPKYPVFKAAAGSASKSNSAPPPPKVDVRTLMEDPAKSTHIVSAEEFREHANEHSPWFVVNGHVYDGTPFLKEHPGGGESITLVAGEDATEDFMAIHSLDAKRRMLGFHIGKLADGALDHQANAESLVPNEAATFLNPKAWKNSKLVSRTVISHDSRILRFALDHEDQTLGLPIGQHVYLRIKDKEGNVVVQRAYTPFSGNELRGFVDILIKVYQPTAQFATGGKMTMLLEKMEEGVDSLEMKGPLGGFTFLGDSTVRWRGQERKVRKLALICGGSGITPIWSTIKGLVECGNSAETECWLLNGNRTEADILARTQIDELQQRFRGSGRRFDLWHVLSGQCADDWAGGKGRVNVDLMRKHLPPPPPVRGEGDELEDTLALVCGPPAMEEAVKKGLAEIGWDVPNTVVFF</sequence>
<dbReference type="Pfam" id="PF00175">
    <property type="entry name" value="NAD_binding_1"/>
    <property type="match status" value="1"/>
</dbReference>
<evidence type="ECO:0000256" key="12">
    <source>
        <dbReference type="ARBA" id="ARBA00022723"/>
    </source>
</evidence>
<dbReference type="Pfam" id="PF00173">
    <property type="entry name" value="Cyt-b5"/>
    <property type="match status" value="1"/>
</dbReference>
<evidence type="ECO:0000256" key="3">
    <source>
        <dbReference type="ARBA" id="ARBA00001974"/>
    </source>
</evidence>
<dbReference type="PROSITE" id="PS50255">
    <property type="entry name" value="CYTOCHROME_B5_2"/>
    <property type="match status" value="1"/>
</dbReference>
<comment type="cofactor">
    <cofactor evidence="1">
        <name>Mo-molybdopterin</name>
        <dbReference type="ChEBI" id="CHEBI:71302"/>
    </cofactor>
</comment>
<dbReference type="GO" id="GO:0006790">
    <property type="term" value="P:sulfur compound metabolic process"/>
    <property type="evidence" value="ECO:0007669"/>
    <property type="project" value="TreeGrafter"/>
</dbReference>
<evidence type="ECO:0000256" key="13">
    <source>
        <dbReference type="ARBA" id="ARBA00022827"/>
    </source>
</evidence>
<feature type="domain" description="Cytochrome b5 heme-binding" evidence="20">
    <location>
        <begin position="583"/>
        <end position="658"/>
    </location>
</feature>
<name>A0A316UK45_9BASI</name>
<dbReference type="Pfam" id="PF03404">
    <property type="entry name" value="Mo-co_dimer"/>
    <property type="match status" value="1"/>
</dbReference>
<evidence type="ECO:0000259" key="20">
    <source>
        <dbReference type="PROSITE" id="PS50255"/>
    </source>
</evidence>
<accession>A0A316UK45</accession>
<dbReference type="InterPro" id="IPR001199">
    <property type="entry name" value="Cyt_B5-like_heme/steroid-bd"/>
</dbReference>
<keyword evidence="23" id="KW-1185">Reference proteome</keyword>
<dbReference type="Gene3D" id="3.10.120.10">
    <property type="entry name" value="Cytochrome b5-like heme/steroid binding domain"/>
    <property type="match status" value="1"/>
</dbReference>
<dbReference type="InterPro" id="IPR008333">
    <property type="entry name" value="Cbr1-like_FAD-bd_dom"/>
</dbReference>
<feature type="region of interest" description="Disordered" evidence="19">
    <location>
        <begin position="1"/>
        <end position="91"/>
    </location>
</feature>
<dbReference type="GO" id="GO:0043546">
    <property type="term" value="F:molybdopterin cofactor binding"/>
    <property type="evidence" value="ECO:0007669"/>
    <property type="project" value="InterPro"/>
</dbReference>
<dbReference type="InterPro" id="IPR036400">
    <property type="entry name" value="Cyt_B5-like_heme/steroid_sf"/>
</dbReference>
<feature type="compositionally biased region" description="Low complexity" evidence="19">
    <location>
        <begin position="1"/>
        <end position="56"/>
    </location>
</feature>
<dbReference type="PROSITE" id="PS00559">
    <property type="entry name" value="MOLYBDOPTERIN_EUK"/>
    <property type="match status" value="1"/>
</dbReference>
<comment type="catalytic activity">
    <reaction evidence="18">
        <text>nitrite + NADP(+) + H2O = nitrate + NADPH + H(+)</text>
        <dbReference type="Rhea" id="RHEA:19061"/>
        <dbReference type="ChEBI" id="CHEBI:15377"/>
        <dbReference type="ChEBI" id="CHEBI:15378"/>
        <dbReference type="ChEBI" id="CHEBI:16301"/>
        <dbReference type="ChEBI" id="CHEBI:17632"/>
        <dbReference type="ChEBI" id="CHEBI:57783"/>
        <dbReference type="ChEBI" id="CHEBI:58349"/>
        <dbReference type="EC" id="1.7.1.3"/>
    </reaction>
</comment>
<dbReference type="GO" id="GO:0020037">
    <property type="term" value="F:heme binding"/>
    <property type="evidence" value="ECO:0007669"/>
    <property type="project" value="InterPro"/>
</dbReference>
<keyword evidence="16" id="KW-0408">Iron</keyword>
<keyword evidence="10" id="KW-0349">Heme</keyword>
<dbReference type="InterPro" id="IPR005066">
    <property type="entry name" value="MoCF_OxRdtse_dimer"/>
</dbReference>
<evidence type="ECO:0000313" key="23">
    <source>
        <dbReference type="Proteomes" id="UP000245884"/>
    </source>
</evidence>
<organism evidence="22 23">
    <name type="scientific">Jaminaea rosea</name>
    <dbReference type="NCBI Taxonomy" id="1569628"/>
    <lineage>
        <taxon>Eukaryota</taxon>
        <taxon>Fungi</taxon>
        <taxon>Dikarya</taxon>
        <taxon>Basidiomycota</taxon>
        <taxon>Ustilaginomycotina</taxon>
        <taxon>Exobasidiomycetes</taxon>
        <taxon>Microstromatales</taxon>
        <taxon>Microstromatales incertae sedis</taxon>
        <taxon>Jaminaea</taxon>
    </lineage>
</organism>
<dbReference type="GO" id="GO:0030151">
    <property type="term" value="F:molybdenum ion binding"/>
    <property type="evidence" value="ECO:0007669"/>
    <property type="project" value="InterPro"/>
</dbReference>
<dbReference type="PANTHER" id="PTHR19372:SF7">
    <property type="entry name" value="SULFITE OXIDASE, MITOCHONDRIAL"/>
    <property type="match status" value="1"/>
</dbReference>
<dbReference type="SUPFAM" id="SSF52343">
    <property type="entry name" value="Ferredoxin reductase-like, C-terminal NADP-linked domain"/>
    <property type="match status" value="1"/>
</dbReference>
<evidence type="ECO:0000256" key="19">
    <source>
        <dbReference type="SAM" id="MobiDB-lite"/>
    </source>
</evidence>
<evidence type="ECO:0000256" key="2">
    <source>
        <dbReference type="ARBA" id="ARBA00001971"/>
    </source>
</evidence>
<evidence type="ECO:0000256" key="18">
    <source>
        <dbReference type="ARBA" id="ARBA00049155"/>
    </source>
</evidence>